<dbReference type="AlphaFoldDB" id="A0AAV7G8Y7"/>
<evidence type="ECO:0000256" key="3">
    <source>
        <dbReference type="ARBA" id="ARBA00022449"/>
    </source>
</evidence>
<evidence type="ECO:0000256" key="9">
    <source>
        <dbReference type="ARBA" id="ARBA00038187"/>
    </source>
</evidence>
<evidence type="ECO:0000256" key="10">
    <source>
        <dbReference type="SAM" id="Phobius"/>
    </source>
</evidence>
<evidence type="ECO:0000256" key="7">
    <source>
        <dbReference type="ARBA" id="ARBA00023136"/>
    </source>
</evidence>
<dbReference type="Proteomes" id="UP000775213">
    <property type="component" value="Unassembled WGS sequence"/>
</dbReference>
<evidence type="ECO:0000313" key="13">
    <source>
        <dbReference type="Proteomes" id="UP000775213"/>
    </source>
</evidence>
<keyword evidence="8" id="KW-0739">Sodium transport</keyword>
<comment type="similarity">
    <text evidence="9">Belongs to the Ca(2+):cation antiporter (CaCA) (TC 2.A.19) family. Cation/calcium exchanger (CCX) subfamily.</text>
</comment>
<organism evidence="12 13">
    <name type="scientific">Dendrobium chrysotoxum</name>
    <name type="common">Orchid</name>
    <dbReference type="NCBI Taxonomy" id="161865"/>
    <lineage>
        <taxon>Eukaryota</taxon>
        <taxon>Viridiplantae</taxon>
        <taxon>Streptophyta</taxon>
        <taxon>Embryophyta</taxon>
        <taxon>Tracheophyta</taxon>
        <taxon>Spermatophyta</taxon>
        <taxon>Magnoliopsida</taxon>
        <taxon>Liliopsida</taxon>
        <taxon>Asparagales</taxon>
        <taxon>Orchidaceae</taxon>
        <taxon>Epidendroideae</taxon>
        <taxon>Malaxideae</taxon>
        <taxon>Dendrobiinae</taxon>
        <taxon>Dendrobium</taxon>
    </lineage>
</organism>
<dbReference type="GO" id="GO:0015297">
    <property type="term" value="F:antiporter activity"/>
    <property type="evidence" value="ECO:0007669"/>
    <property type="project" value="UniProtKB-KW"/>
</dbReference>
<keyword evidence="3" id="KW-0050">Antiport</keyword>
<dbReference type="Pfam" id="PF01699">
    <property type="entry name" value="Na_Ca_ex"/>
    <property type="match status" value="1"/>
</dbReference>
<keyword evidence="6" id="KW-0915">Sodium</keyword>
<keyword evidence="8" id="KW-0406">Ion transport</keyword>
<keyword evidence="4 10" id="KW-0812">Transmembrane</keyword>
<dbReference type="EMBL" id="JAGFBR010000017">
    <property type="protein sequence ID" value="KAH0452303.1"/>
    <property type="molecule type" value="Genomic_DNA"/>
</dbReference>
<comment type="caution">
    <text evidence="12">The sequence shown here is derived from an EMBL/GenBank/DDBJ whole genome shotgun (WGS) entry which is preliminary data.</text>
</comment>
<keyword evidence="5 10" id="KW-1133">Transmembrane helix</keyword>
<accession>A0AAV7G8Y7</accession>
<keyword evidence="2" id="KW-0813">Transport</keyword>
<keyword evidence="13" id="KW-1185">Reference proteome</keyword>
<dbReference type="PANTHER" id="PTHR12266">
    <property type="entry name" value="NA+/CA2+ K+ INDEPENDENT EXCHANGER"/>
    <property type="match status" value="1"/>
</dbReference>
<feature type="domain" description="Sodium/calcium exchanger membrane region" evidence="11">
    <location>
        <begin position="7"/>
        <end position="58"/>
    </location>
</feature>
<evidence type="ECO:0000256" key="2">
    <source>
        <dbReference type="ARBA" id="ARBA00022448"/>
    </source>
</evidence>
<reference evidence="12 13" key="1">
    <citation type="journal article" date="2021" name="Hortic Res">
        <title>Chromosome-scale assembly of the Dendrobium chrysotoxum genome enhances the understanding of orchid evolution.</title>
        <authorList>
            <person name="Zhang Y."/>
            <person name="Zhang G.Q."/>
            <person name="Zhang D."/>
            <person name="Liu X.D."/>
            <person name="Xu X.Y."/>
            <person name="Sun W.H."/>
            <person name="Yu X."/>
            <person name="Zhu X."/>
            <person name="Wang Z.W."/>
            <person name="Zhao X."/>
            <person name="Zhong W.Y."/>
            <person name="Chen H."/>
            <person name="Yin W.L."/>
            <person name="Huang T."/>
            <person name="Niu S.C."/>
            <person name="Liu Z.J."/>
        </authorList>
    </citation>
    <scope>NUCLEOTIDE SEQUENCE [LARGE SCALE GENOMIC DNA]</scope>
    <source>
        <strain evidence="12">Lindl</strain>
    </source>
</reference>
<dbReference type="GO" id="GO:0006814">
    <property type="term" value="P:sodium ion transport"/>
    <property type="evidence" value="ECO:0007669"/>
    <property type="project" value="UniProtKB-KW"/>
</dbReference>
<comment type="subcellular location">
    <subcellularLocation>
        <location evidence="1">Membrane</location>
        <topology evidence="1">Multi-pass membrane protein</topology>
    </subcellularLocation>
</comment>
<evidence type="ECO:0000256" key="4">
    <source>
        <dbReference type="ARBA" id="ARBA00022692"/>
    </source>
</evidence>
<dbReference type="PANTHER" id="PTHR12266:SF36">
    <property type="entry name" value="OS10G0436900 PROTEIN"/>
    <property type="match status" value="1"/>
</dbReference>
<evidence type="ECO:0000259" key="11">
    <source>
        <dbReference type="Pfam" id="PF01699"/>
    </source>
</evidence>
<keyword evidence="7 10" id="KW-0472">Membrane</keyword>
<protein>
    <recommendedName>
        <fullName evidence="11">Sodium/calcium exchanger membrane region domain-containing protein</fullName>
    </recommendedName>
</protein>
<dbReference type="GO" id="GO:0008324">
    <property type="term" value="F:monoatomic cation transmembrane transporter activity"/>
    <property type="evidence" value="ECO:0007669"/>
    <property type="project" value="TreeGrafter"/>
</dbReference>
<sequence>MAINGGEKGAQTVIGSCYAGPIFNILVGLGISLLFSSWAGLPQPFLIPKDSSQFVIIGFLIGGLMESQGPSNASSVRSKKRKKFYMESKTRIDIWVISNHV</sequence>
<evidence type="ECO:0000256" key="6">
    <source>
        <dbReference type="ARBA" id="ARBA00023053"/>
    </source>
</evidence>
<name>A0AAV7G8Y7_DENCH</name>
<evidence type="ECO:0000313" key="12">
    <source>
        <dbReference type="EMBL" id="KAH0452303.1"/>
    </source>
</evidence>
<gene>
    <name evidence="12" type="ORF">IEQ34_019602</name>
</gene>
<dbReference type="InterPro" id="IPR051359">
    <property type="entry name" value="CaCA_antiporter"/>
</dbReference>
<evidence type="ECO:0000256" key="5">
    <source>
        <dbReference type="ARBA" id="ARBA00022989"/>
    </source>
</evidence>
<evidence type="ECO:0000256" key="1">
    <source>
        <dbReference type="ARBA" id="ARBA00004141"/>
    </source>
</evidence>
<feature type="transmembrane region" description="Helical" evidence="10">
    <location>
        <begin position="21"/>
        <end position="41"/>
    </location>
</feature>
<feature type="transmembrane region" description="Helical" evidence="10">
    <location>
        <begin position="53"/>
        <end position="73"/>
    </location>
</feature>
<evidence type="ECO:0000256" key="8">
    <source>
        <dbReference type="ARBA" id="ARBA00023201"/>
    </source>
</evidence>
<dbReference type="GO" id="GO:0016020">
    <property type="term" value="C:membrane"/>
    <property type="evidence" value="ECO:0007669"/>
    <property type="project" value="UniProtKB-SubCell"/>
</dbReference>
<dbReference type="InterPro" id="IPR004837">
    <property type="entry name" value="NaCa_Exmemb"/>
</dbReference>
<proteinExistence type="inferred from homology"/>